<dbReference type="EMBL" id="BARU01048521">
    <property type="protein sequence ID" value="GAH97024.1"/>
    <property type="molecule type" value="Genomic_DNA"/>
</dbReference>
<feature type="region of interest" description="Disordered" evidence="1">
    <location>
        <begin position="1"/>
        <end position="36"/>
    </location>
</feature>
<organism evidence="2">
    <name type="scientific">marine sediment metagenome</name>
    <dbReference type="NCBI Taxonomy" id="412755"/>
    <lineage>
        <taxon>unclassified sequences</taxon>
        <taxon>metagenomes</taxon>
        <taxon>ecological metagenomes</taxon>
    </lineage>
</organism>
<feature type="non-terminal residue" evidence="2">
    <location>
        <position position="1"/>
    </location>
</feature>
<comment type="caution">
    <text evidence="2">The sequence shown here is derived from an EMBL/GenBank/DDBJ whole genome shotgun (WGS) entry which is preliminary data.</text>
</comment>
<feature type="compositionally biased region" description="Basic and acidic residues" evidence="1">
    <location>
        <begin position="27"/>
        <end position="36"/>
    </location>
</feature>
<accession>X1L3M1</accession>
<proteinExistence type="predicted"/>
<gene>
    <name evidence="2" type="ORF">S03H2_72062</name>
</gene>
<sequence length="36" mass="4199">QTGRLQNEPQESRENMEKRRPKSATRTAKERVSLAD</sequence>
<protein>
    <submittedName>
        <fullName evidence="2">Uncharacterized protein</fullName>
    </submittedName>
</protein>
<evidence type="ECO:0000256" key="1">
    <source>
        <dbReference type="SAM" id="MobiDB-lite"/>
    </source>
</evidence>
<name>X1L3M1_9ZZZZ</name>
<reference evidence="2" key="1">
    <citation type="journal article" date="2014" name="Front. Microbiol.">
        <title>High frequency of phylogenetically diverse reductive dehalogenase-homologous genes in deep subseafloor sedimentary metagenomes.</title>
        <authorList>
            <person name="Kawai M."/>
            <person name="Futagami T."/>
            <person name="Toyoda A."/>
            <person name="Takaki Y."/>
            <person name="Nishi S."/>
            <person name="Hori S."/>
            <person name="Arai W."/>
            <person name="Tsubouchi T."/>
            <person name="Morono Y."/>
            <person name="Uchiyama I."/>
            <person name="Ito T."/>
            <person name="Fujiyama A."/>
            <person name="Inagaki F."/>
            <person name="Takami H."/>
        </authorList>
    </citation>
    <scope>NUCLEOTIDE SEQUENCE</scope>
    <source>
        <strain evidence="2">Expedition CK06-06</strain>
    </source>
</reference>
<dbReference type="AlphaFoldDB" id="X1L3M1"/>
<evidence type="ECO:0000313" key="2">
    <source>
        <dbReference type="EMBL" id="GAH97024.1"/>
    </source>
</evidence>